<dbReference type="AlphaFoldDB" id="A0A024TCI6"/>
<dbReference type="InterPro" id="IPR002885">
    <property type="entry name" value="PPR_rpt"/>
</dbReference>
<dbReference type="STRING" id="157072.A0A024TCI6"/>
<reference evidence="3" key="1">
    <citation type="submission" date="2013-12" db="EMBL/GenBank/DDBJ databases">
        <title>The Genome Sequence of Aphanomyces invadans NJM9701.</title>
        <authorList>
            <consortium name="The Broad Institute Genomics Platform"/>
            <person name="Russ C."/>
            <person name="Tyler B."/>
            <person name="van West P."/>
            <person name="Dieguez-Uribeondo J."/>
            <person name="Young S.K."/>
            <person name="Zeng Q."/>
            <person name="Gargeya S."/>
            <person name="Fitzgerald M."/>
            <person name="Abouelleil A."/>
            <person name="Alvarado L."/>
            <person name="Chapman S.B."/>
            <person name="Gainer-Dewar J."/>
            <person name="Goldberg J."/>
            <person name="Griggs A."/>
            <person name="Gujja S."/>
            <person name="Hansen M."/>
            <person name="Howarth C."/>
            <person name="Imamovic A."/>
            <person name="Ireland A."/>
            <person name="Larimer J."/>
            <person name="McCowan C."/>
            <person name="Murphy C."/>
            <person name="Pearson M."/>
            <person name="Poon T.W."/>
            <person name="Priest M."/>
            <person name="Roberts A."/>
            <person name="Saif S."/>
            <person name="Shea T."/>
            <person name="Sykes S."/>
            <person name="Wortman J."/>
            <person name="Nusbaum C."/>
            <person name="Birren B."/>
        </authorList>
    </citation>
    <scope>NUCLEOTIDE SEQUENCE [LARGE SCALE GENOMIC DNA]</scope>
    <source>
        <strain evidence="3">NJM9701</strain>
    </source>
</reference>
<dbReference type="Pfam" id="PF01535">
    <property type="entry name" value="PPR"/>
    <property type="match status" value="1"/>
</dbReference>
<gene>
    <name evidence="3" type="ORF">H310_13793</name>
</gene>
<dbReference type="OrthoDB" id="185373at2759"/>
<dbReference type="PROSITE" id="PS51375">
    <property type="entry name" value="PPR"/>
    <property type="match status" value="1"/>
</dbReference>
<dbReference type="EMBL" id="KI914007">
    <property type="protein sequence ID" value="ETV91724.1"/>
    <property type="molecule type" value="Genomic_DNA"/>
</dbReference>
<evidence type="ECO:0000256" key="1">
    <source>
        <dbReference type="ARBA" id="ARBA00022737"/>
    </source>
</evidence>
<dbReference type="NCBIfam" id="TIGR00756">
    <property type="entry name" value="PPR"/>
    <property type="match status" value="1"/>
</dbReference>
<dbReference type="VEuPathDB" id="FungiDB:H310_13793"/>
<proteinExistence type="predicted"/>
<keyword evidence="1" id="KW-0677">Repeat</keyword>
<evidence type="ECO:0000313" key="3">
    <source>
        <dbReference type="EMBL" id="ETV91724.1"/>
    </source>
</evidence>
<dbReference type="PANTHER" id="PTHR47447:SF17">
    <property type="entry name" value="OS12G0638900 PROTEIN"/>
    <property type="match status" value="1"/>
</dbReference>
<dbReference type="GeneID" id="20090843"/>
<feature type="repeat" description="PPR" evidence="2">
    <location>
        <begin position="188"/>
        <end position="222"/>
    </location>
</feature>
<dbReference type="RefSeq" id="XP_008879650.1">
    <property type="nucleotide sequence ID" value="XM_008881428.1"/>
</dbReference>
<sequence length="802" mass="89540">MLRMAVYLRRPPPFRHGTAKFSSSQKTPSQRILNDVRTEWRQMHKSLPLVDVNTLLRVWERVCTDDTDLLPHVWRSIQDHYSEGVAQEMLASTCAALWSKRKFDEIIAITPFDSASKLSVDVVDYAVRAYCATNNIDKAEAFLSATPHASNLTLQSRLVLAYASAHNIARVKSILVQRIIQQPTHMWTAQCCRNVMSSLCQLRDVSSMFEFLRRMTDRGIAPDSFVIASLLEACAATDNAAETARVLAILPTLDLTPHPVLSHAILHAHVLLGDFQALLPVIADMKDLPPHPLTPYILRQVCASAVQAQHYDVAAASLSSPDQFPEVVRLISPSDVPHLLAAVSRWKDLTPAQWTALLHGATEAGQFRLVLELFLLCPEAPDPSMLSVVENACSHVLFTARSETSTLQEAIASKCCAFLSAKSSPLLSTTTALITICLRLDRPQFVIQAMTEMSPSASKPFVLVGLKVARKLRHKRTLRTLYLAAPKSVRHDAEVRRMFVTLQKELRMHVLLPTQDDVLALVQAKQYAKAKASLSRQPIVTNEATWRTFLSHLLPSLGKERAISLQFAVDDWSFAMDACLVQQRYVQAIDLFVARVHATPTRRSAFVPSPTALLQLEHAISRVARQCRADIRAKLVPLLTEQYLSCPDVFSLRVRIGLMRVGLLLSAPDLVLLVLPEKPKQWDRTILRMVLQAAAQTNQLIEMYHRAPPSLQDVPEMRQELLHHVLLQHPDGVDWDQVTSMFGVHRDIMVAPSAVTLQKLADADAFGDVLRARTTLSADVDGALKVHPRWNNFLNTLAPQMT</sequence>
<protein>
    <recommendedName>
        <fullName evidence="4">Pentacotripeptide-repeat region of PRORP domain-containing protein</fullName>
    </recommendedName>
</protein>
<dbReference type="InterPro" id="IPR011990">
    <property type="entry name" value="TPR-like_helical_dom_sf"/>
</dbReference>
<name>A0A024TCI6_9STRA</name>
<evidence type="ECO:0008006" key="4">
    <source>
        <dbReference type="Google" id="ProtNLM"/>
    </source>
</evidence>
<organism evidence="3">
    <name type="scientific">Aphanomyces invadans</name>
    <dbReference type="NCBI Taxonomy" id="157072"/>
    <lineage>
        <taxon>Eukaryota</taxon>
        <taxon>Sar</taxon>
        <taxon>Stramenopiles</taxon>
        <taxon>Oomycota</taxon>
        <taxon>Saprolegniomycetes</taxon>
        <taxon>Saprolegniales</taxon>
        <taxon>Verrucalvaceae</taxon>
        <taxon>Aphanomyces</taxon>
    </lineage>
</organism>
<evidence type="ECO:0000256" key="2">
    <source>
        <dbReference type="PROSITE-ProRule" id="PRU00708"/>
    </source>
</evidence>
<dbReference type="eggNOG" id="KOG4197">
    <property type="taxonomic scope" value="Eukaryota"/>
</dbReference>
<dbReference type="Gene3D" id="1.25.40.10">
    <property type="entry name" value="Tetratricopeptide repeat domain"/>
    <property type="match status" value="1"/>
</dbReference>
<dbReference type="PANTHER" id="PTHR47447">
    <property type="entry name" value="OS03G0856100 PROTEIN"/>
    <property type="match status" value="1"/>
</dbReference>
<accession>A0A024TCI6</accession>